<organism evidence="1 2">
    <name type="scientific">Tanacetum coccineum</name>
    <dbReference type="NCBI Taxonomy" id="301880"/>
    <lineage>
        <taxon>Eukaryota</taxon>
        <taxon>Viridiplantae</taxon>
        <taxon>Streptophyta</taxon>
        <taxon>Embryophyta</taxon>
        <taxon>Tracheophyta</taxon>
        <taxon>Spermatophyta</taxon>
        <taxon>Magnoliopsida</taxon>
        <taxon>eudicotyledons</taxon>
        <taxon>Gunneridae</taxon>
        <taxon>Pentapetalae</taxon>
        <taxon>asterids</taxon>
        <taxon>campanulids</taxon>
        <taxon>Asterales</taxon>
        <taxon>Asteraceae</taxon>
        <taxon>Asteroideae</taxon>
        <taxon>Anthemideae</taxon>
        <taxon>Anthemidinae</taxon>
        <taxon>Tanacetum</taxon>
    </lineage>
</organism>
<reference evidence="1" key="1">
    <citation type="journal article" date="2022" name="Int. J. Mol. Sci.">
        <title>Draft Genome of Tanacetum Coccineum: Genomic Comparison of Closely Related Tanacetum-Family Plants.</title>
        <authorList>
            <person name="Yamashiro T."/>
            <person name="Shiraishi A."/>
            <person name="Nakayama K."/>
            <person name="Satake H."/>
        </authorList>
    </citation>
    <scope>NUCLEOTIDE SEQUENCE</scope>
</reference>
<accession>A0ABQ5C202</accession>
<feature type="non-terminal residue" evidence="1">
    <location>
        <position position="125"/>
    </location>
</feature>
<name>A0ABQ5C202_9ASTR</name>
<comment type="caution">
    <text evidence="1">The sequence shown here is derived from an EMBL/GenBank/DDBJ whole genome shotgun (WGS) entry which is preliminary data.</text>
</comment>
<protein>
    <recommendedName>
        <fullName evidence="3">RNA-directed DNA polymerase, eukaryota, reverse transcriptase zinc-binding domain protein</fullName>
    </recommendedName>
</protein>
<evidence type="ECO:0000313" key="2">
    <source>
        <dbReference type="Proteomes" id="UP001151760"/>
    </source>
</evidence>
<evidence type="ECO:0000313" key="1">
    <source>
        <dbReference type="EMBL" id="GJT20377.1"/>
    </source>
</evidence>
<keyword evidence="2" id="KW-1185">Reference proteome</keyword>
<evidence type="ECO:0008006" key="3">
    <source>
        <dbReference type="Google" id="ProtNLM"/>
    </source>
</evidence>
<proteinExistence type="predicted"/>
<gene>
    <name evidence="1" type="ORF">Tco_0890314</name>
</gene>
<dbReference type="Proteomes" id="UP001151760">
    <property type="component" value="Unassembled WGS sequence"/>
</dbReference>
<reference evidence="1" key="2">
    <citation type="submission" date="2022-01" db="EMBL/GenBank/DDBJ databases">
        <authorList>
            <person name="Yamashiro T."/>
            <person name="Shiraishi A."/>
            <person name="Satake H."/>
            <person name="Nakayama K."/>
        </authorList>
    </citation>
    <scope>NUCLEOTIDE SEQUENCE</scope>
</reference>
<sequence length="125" mass="14264">MDLRQIVFCKRLILRNPLDPNPRSKASKELGGLSIGSVFGLNIGLLFKWIWRFLRGPNGLWVRVIKNIYGPHGGINDTSTYRHSQSTWGGILSTIKRIKQKGIDLFSYCVRKIGDGAMTRFWEDV</sequence>
<dbReference type="EMBL" id="BQNB010013798">
    <property type="protein sequence ID" value="GJT20377.1"/>
    <property type="molecule type" value="Genomic_DNA"/>
</dbReference>